<dbReference type="VEuPathDB" id="AmoebaDB:EDI_129150"/>
<organism evidence="5">
    <name type="scientific">Entamoeba dispar (strain ATCC PRA-260 / SAW760)</name>
    <dbReference type="NCBI Taxonomy" id="370354"/>
    <lineage>
        <taxon>Eukaryota</taxon>
        <taxon>Amoebozoa</taxon>
        <taxon>Evosea</taxon>
        <taxon>Archamoebae</taxon>
        <taxon>Mastigamoebida</taxon>
        <taxon>Entamoebidae</taxon>
        <taxon>Entamoeba</taxon>
    </lineage>
</organism>
<accession>B0ETH7</accession>
<dbReference type="GeneID" id="5914109"/>
<feature type="compositionally biased region" description="Acidic residues" evidence="2">
    <location>
        <begin position="616"/>
        <end position="635"/>
    </location>
</feature>
<dbReference type="SUPFAM" id="SSF48371">
    <property type="entry name" value="ARM repeat"/>
    <property type="match status" value="1"/>
</dbReference>
<comment type="similarity">
    <text evidence="1">Belongs to the CBF/MAK21 family.</text>
</comment>
<feature type="compositionally biased region" description="Acidic residues" evidence="2">
    <location>
        <begin position="648"/>
        <end position="658"/>
    </location>
</feature>
<keyword evidence="5" id="KW-1185">Reference proteome</keyword>
<dbReference type="OrthoDB" id="28947at2759"/>
<dbReference type="OMA" id="EIWCNDE"/>
<dbReference type="AlphaFoldDB" id="B0ETH7"/>
<feature type="region of interest" description="Disordered" evidence="2">
    <location>
        <begin position="693"/>
        <end position="719"/>
    </location>
</feature>
<evidence type="ECO:0000259" key="3">
    <source>
        <dbReference type="Pfam" id="PF03914"/>
    </source>
</evidence>
<dbReference type="InterPro" id="IPR005612">
    <property type="entry name" value="CCAAT-binding_factor"/>
</dbReference>
<feature type="compositionally biased region" description="Acidic residues" evidence="2">
    <location>
        <begin position="672"/>
        <end position="681"/>
    </location>
</feature>
<evidence type="ECO:0000313" key="4">
    <source>
        <dbReference type="EMBL" id="EDR22162.1"/>
    </source>
</evidence>
<dbReference type="EMBL" id="DS550801">
    <property type="protein sequence ID" value="EDR22162.1"/>
    <property type="molecule type" value="Genomic_DNA"/>
</dbReference>
<reference evidence="5" key="1">
    <citation type="submission" date="2007-12" db="EMBL/GenBank/DDBJ databases">
        <title>Annotation of Entamoeba dispar SAW760.</title>
        <authorList>
            <person name="Lorenzi H."/>
            <person name="Inman J."/>
            <person name="Schobel S."/>
            <person name="Amedeo P."/>
            <person name="Caler E."/>
        </authorList>
    </citation>
    <scope>NUCLEOTIDE SEQUENCE [LARGE SCALE GENOMIC DNA]</scope>
    <source>
        <strain evidence="5">ATCC PRA-260 / SAW760</strain>
    </source>
</reference>
<feature type="domain" description="CCAAT-binding factor" evidence="3">
    <location>
        <begin position="351"/>
        <end position="499"/>
    </location>
</feature>
<dbReference type="Proteomes" id="UP000008076">
    <property type="component" value="Unassembled WGS sequence"/>
</dbReference>
<feature type="region of interest" description="Disordered" evidence="2">
    <location>
        <begin position="607"/>
        <end position="681"/>
    </location>
</feature>
<sequence length="719" mass="83734">MSENQPAPWWKDLPEEIKPIKNDNEIAKKKFQQAKEKYEAMTSIYEQKKLAEHNGKWMRSLITTGTYNDKIKALALIVSSGPFNTYNYLVQLLGHCTKKNRDESELAIRATKELFQQHLLPKRCLLNFQQQNFEIATPYILSKYYFEHLLKNSYAQFLEILKNASMGNVNKFKLTAIRCASELAASCPEQRYKAISLVVNKLGDLNGKVANKTDFYIQELLKRYKDTTEDIINAIRELIIRPNVNQVTIRRGLTSLKNIQYSKNNPEQAEAMIKLLIVYFKSLYSQKEIDTRALQNVIIGMRKCVNYCKNFKEIEEHLTDLYKIARTIPFTRALECVSLLNEIDRSKRCNRLIYEKVNEITELPSEKQFIFLNILRSNLLKEESIDVIASFIKKLLIKSLYSSPSFICSVLGITSDMLIKYPILKGLFDNGELLDDDDEHYHDIDIDDNGNQIIKNEGEKSHHEFDWNKRDPAYSGAINTKSFEINLLLHHYHPTVRQLTQSLINGTPIHVNLEIWESLSSKLLLDRFALKKLVKGQPNEEEEKTNDGHISFDKKIVSKVKDEKNDPRKMIVNSDEFIELKREKIPSELLFFFDYYIDKHVEKGIAEKEVPNNTQEEQDDDSDGMSEDLEEDDDIIYNGKVYVKKEEEPEEGNLEEIEFNVSKENINNEQEKNEEDEYDYDDIMDHETNELLGLDDDQIDEEDMSVEEGNVIDEEDDVD</sequence>
<evidence type="ECO:0000256" key="1">
    <source>
        <dbReference type="ARBA" id="ARBA00007797"/>
    </source>
</evidence>
<dbReference type="PANTHER" id="PTHR12048">
    <property type="entry name" value="CCAAT-BINDING FACTOR-RELATED"/>
    <property type="match status" value="1"/>
</dbReference>
<dbReference type="Pfam" id="PF03914">
    <property type="entry name" value="CBF"/>
    <property type="match status" value="1"/>
</dbReference>
<dbReference type="GO" id="GO:0005634">
    <property type="term" value="C:nucleus"/>
    <property type="evidence" value="ECO:0007669"/>
    <property type="project" value="UniProtKB-ARBA"/>
</dbReference>
<dbReference type="InterPro" id="IPR040155">
    <property type="entry name" value="CEBPZ/Mak21-like"/>
</dbReference>
<dbReference type="InterPro" id="IPR016024">
    <property type="entry name" value="ARM-type_fold"/>
</dbReference>
<evidence type="ECO:0000256" key="2">
    <source>
        <dbReference type="SAM" id="MobiDB-lite"/>
    </source>
</evidence>
<name>B0ETH7_ENTDS</name>
<gene>
    <name evidence="4" type="ORF">EDI_129150</name>
</gene>
<dbReference type="KEGG" id="edi:EDI_129150"/>
<dbReference type="eggNOG" id="KOG2038">
    <property type="taxonomic scope" value="Eukaryota"/>
</dbReference>
<dbReference type="RefSeq" id="XP_001741377.1">
    <property type="nucleotide sequence ID" value="XM_001741325.1"/>
</dbReference>
<dbReference type="PANTHER" id="PTHR12048:SF0">
    <property type="entry name" value="CCAAT_ENHANCER-BINDING PROTEIN ZETA"/>
    <property type="match status" value="1"/>
</dbReference>
<proteinExistence type="inferred from homology"/>
<evidence type="ECO:0000313" key="5">
    <source>
        <dbReference type="Proteomes" id="UP000008076"/>
    </source>
</evidence>
<protein>
    <recommendedName>
        <fullName evidence="3">CCAAT-binding factor domain-containing protein</fullName>
    </recommendedName>
</protein>